<dbReference type="PANTHER" id="PTHR46740:SF2">
    <property type="entry name" value="PROTEIN DYAD"/>
    <property type="match status" value="1"/>
</dbReference>
<evidence type="ECO:0000256" key="1">
    <source>
        <dbReference type="SAM" id="Coils"/>
    </source>
</evidence>
<feature type="compositionally biased region" description="Basic and acidic residues" evidence="2">
    <location>
        <begin position="705"/>
        <end position="714"/>
    </location>
</feature>
<keyword evidence="1" id="KW-0175">Coiled coil</keyword>
<dbReference type="GO" id="GO:0051177">
    <property type="term" value="P:meiotic sister chromatid cohesion"/>
    <property type="evidence" value="ECO:0007669"/>
    <property type="project" value="InterPro"/>
</dbReference>
<feature type="domain" description="PTC1-like winged helix-turn-helix" evidence="3">
    <location>
        <begin position="511"/>
        <end position="592"/>
    </location>
</feature>
<feature type="region of interest" description="Disordered" evidence="2">
    <location>
        <begin position="905"/>
        <end position="932"/>
    </location>
</feature>
<evidence type="ECO:0000256" key="2">
    <source>
        <dbReference type="SAM" id="MobiDB-lite"/>
    </source>
</evidence>
<feature type="compositionally biased region" description="Low complexity" evidence="2">
    <location>
        <begin position="763"/>
        <end position="773"/>
    </location>
</feature>
<dbReference type="SUPFAM" id="SSF51735">
    <property type="entry name" value="NAD(P)-binding Rossmann-fold domains"/>
    <property type="match status" value="1"/>
</dbReference>
<protein>
    <recommendedName>
        <fullName evidence="3">PTC1-like winged helix-turn-helix domain-containing protein</fullName>
    </recommendedName>
</protein>
<dbReference type="InterPro" id="IPR044221">
    <property type="entry name" value="DYAD/AMEIOTIC1"/>
</dbReference>
<proteinExistence type="predicted"/>
<sequence>MNLDWGVEGKGVFLIVKVNSILACLERYGDCWRSGGCGSWTYWRKAGDIVVYAGIPMDSFTEEQILLANKVEPGHTILVHAAAGGVGSLLCQWANTLGATVSTKEKAAQAKDDGCHHVINYKEEDFITSGRGSMLSMIVWAKTPFSYNHKGTEPSCTLLSSNLNGQDFLWANHDIQGSLACLKTRGYTVSFGRLSGAPDPLPLSGLVPKALFLTRPSLMFYTETQEELLETAAEEIIFLKRQQQSPEDAAKETYLGGQLLPISSPIGSLLQPQSPSYQCSYMLADPAEHIKVGSFYEVVHSKLPPKFPDQLNSIRIVMVKEKTRMRVSLRFPSIYSLRAYFSETNCTKPDVKKLPALDEKYIVGSEIAAEALYRRIPPHEITDKRNLWHFWAVPSIPSQKVLSSPLNSRPGSIIVSKKGSLWSELKGTAMPKWGQRRHVRYLARHEEDNDDEKDTVKVDKSGDTAKTNSKRKHRGSSCKIENDERTKREKKNQIVAYKQNKNKVLKTSIDRWSVERYKLAEVNMLKIMKEQGAVFGKPILRPELRAQARKLIGDTGLLDHLLKHMAGKVAPGNERFRRRHNAEGAMEYWLEKADLVDIRREAGVQDPYWTPPPGWKPGDNPTQDPICSREIRYLKEEIAKLKRDMEELLSKKDEEELAIMSTTVSSEMYIDLVNKKAKIEEQLMEISQSLCGMEEEMGKVKTTVEEANRTESSERPTLMGLPESTSTAGTAQRERKAAVVQRKKETTVSREFGQEHGKAGSNKAPPTTKLPAPTEDKAAKIERLKSGFRICKPQGTFLWPNMVISSPQVVVQLEDLFSVPTPPSVSSTSATQHRLFPTPPSEHQGPIPNFLVKPLAEKNLSPLLHPQLSPDKFILPVRSTALSMKSSISTTSSTSTTTTIKTSLINLNEPPRPSNQNDNGLFGSDSHGQTNFTYQRRGHHTVTAIAALPCLAPAKKEMNQWDGGDDQGQEMTRYREQHQQGCCSSTSPCLSVEVEAWLALSTSNPPLDNNSKQVKKY</sequence>
<dbReference type="Proteomes" id="UP000467840">
    <property type="component" value="Chromosome 15"/>
</dbReference>
<comment type="caution">
    <text evidence="4">The sequence shown here is derived from an EMBL/GenBank/DDBJ whole genome shotgun (WGS) entry which is preliminary data.</text>
</comment>
<feature type="compositionally biased region" description="Basic and acidic residues" evidence="2">
    <location>
        <begin position="732"/>
        <end position="758"/>
    </location>
</feature>
<organism evidence="4 5">
    <name type="scientific">Hevea brasiliensis</name>
    <name type="common">Para rubber tree</name>
    <name type="synonym">Siphonia brasiliensis</name>
    <dbReference type="NCBI Taxonomy" id="3981"/>
    <lineage>
        <taxon>Eukaryota</taxon>
        <taxon>Viridiplantae</taxon>
        <taxon>Streptophyta</taxon>
        <taxon>Embryophyta</taxon>
        <taxon>Tracheophyta</taxon>
        <taxon>Spermatophyta</taxon>
        <taxon>Magnoliopsida</taxon>
        <taxon>eudicotyledons</taxon>
        <taxon>Gunneridae</taxon>
        <taxon>Pentapetalae</taxon>
        <taxon>rosids</taxon>
        <taxon>fabids</taxon>
        <taxon>Malpighiales</taxon>
        <taxon>Euphorbiaceae</taxon>
        <taxon>Crotonoideae</taxon>
        <taxon>Micrandreae</taxon>
        <taxon>Hevea</taxon>
    </lineage>
</organism>
<dbReference type="Gene3D" id="3.40.50.720">
    <property type="entry name" value="NAD(P)-binding Rossmann-like Domain"/>
    <property type="match status" value="2"/>
</dbReference>
<feature type="compositionally biased region" description="Basic and acidic residues" evidence="2">
    <location>
        <begin position="454"/>
        <end position="463"/>
    </location>
</feature>
<accession>A0A6A6MU51</accession>
<keyword evidence="5" id="KW-1185">Reference proteome</keyword>
<name>A0A6A6MU51_HEVBR</name>
<feature type="region of interest" description="Disordered" evidence="2">
    <location>
        <begin position="823"/>
        <end position="846"/>
    </location>
</feature>
<dbReference type="InterPro" id="IPR036291">
    <property type="entry name" value="NAD(P)-bd_dom_sf"/>
</dbReference>
<evidence type="ECO:0000259" key="3">
    <source>
        <dbReference type="Pfam" id="PF25874"/>
    </source>
</evidence>
<dbReference type="PANTHER" id="PTHR46740">
    <property type="entry name" value="PROTEIN DYAD"/>
    <property type="match status" value="1"/>
</dbReference>
<dbReference type="EMBL" id="JAAGAX010000005">
    <property type="protein sequence ID" value="KAF2315846.1"/>
    <property type="molecule type" value="Genomic_DNA"/>
</dbReference>
<feature type="coiled-coil region" evidence="1">
    <location>
        <begin position="631"/>
        <end position="658"/>
    </location>
</feature>
<dbReference type="GO" id="GO:0007131">
    <property type="term" value="P:reciprocal meiotic recombination"/>
    <property type="evidence" value="ECO:0007669"/>
    <property type="project" value="InterPro"/>
</dbReference>
<evidence type="ECO:0000313" key="4">
    <source>
        <dbReference type="EMBL" id="KAF2315846.1"/>
    </source>
</evidence>
<gene>
    <name evidence="4" type="ORF">GH714_040392</name>
</gene>
<feature type="region of interest" description="Disordered" evidence="2">
    <location>
        <begin position="444"/>
        <end position="489"/>
    </location>
</feature>
<dbReference type="AlphaFoldDB" id="A0A6A6MU51"/>
<reference evidence="4 5" key="1">
    <citation type="journal article" date="2020" name="Mol. Plant">
        <title>The Chromosome-Based Rubber Tree Genome Provides New Insights into Spurge Genome Evolution and Rubber Biosynthesis.</title>
        <authorList>
            <person name="Liu J."/>
            <person name="Shi C."/>
            <person name="Shi C.C."/>
            <person name="Li W."/>
            <person name="Zhang Q.J."/>
            <person name="Zhang Y."/>
            <person name="Li K."/>
            <person name="Lu H.F."/>
            <person name="Shi C."/>
            <person name="Zhu S.T."/>
            <person name="Xiao Z.Y."/>
            <person name="Nan H."/>
            <person name="Yue Y."/>
            <person name="Zhu X.G."/>
            <person name="Wu Y."/>
            <person name="Hong X.N."/>
            <person name="Fan G.Y."/>
            <person name="Tong Y."/>
            <person name="Zhang D."/>
            <person name="Mao C.L."/>
            <person name="Liu Y.L."/>
            <person name="Hao S.J."/>
            <person name="Liu W.Q."/>
            <person name="Lv M.Q."/>
            <person name="Zhang H.B."/>
            <person name="Liu Y."/>
            <person name="Hu-Tang G.R."/>
            <person name="Wang J.P."/>
            <person name="Wang J.H."/>
            <person name="Sun Y.H."/>
            <person name="Ni S.B."/>
            <person name="Chen W.B."/>
            <person name="Zhang X.C."/>
            <person name="Jiao Y.N."/>
            <person name="Eichler E.E."/>
            <person name="Li G.H."/>
            <person name="Liu X."/>
            <person name="Gao L.Z."/>
        </authorList>
    </citation>
    <scope>NUCLEOTIDE SEQUENCE [LARGE SCALE GENOMIC DNA]</scope>
    <source>
        <strain evidence="5">cv. GT1</strain>
        <tissue evidence="4">Leaf</tissue>
    </source>
</reference>
<evidence type="ECO:0000313" key="5">
    <source>
        <dbReference type="Proteomes" id="UP000467840"/>
    </source>
</evidence>
<feature type="region of interest" description="Disordered" evidence="2">
    <location>
        <begin position="705"/>
        <end position="773"/>
    </location>
</feature>
<dbReference type="Pfam" id="PF25874">
    <property type="entry name" value="WHD_plant_repro"/>
    <property type="match status" value="1"/>
</dbReference>
<dbReference type="Gene3D" id="3.90.180.10">
    <property type="entry name" value="Medium-chain alcohol dehydrogenases, catalytic domain"/>
    <property type="match status" value="1"/>
</dbReference>
<dbReference type="InterPro" id="IPR059080">
    <property type="entry name" value="WHD_PTC1"/>
</dbReference>